<dbReference type="InParanoid" id="G3HL58"/>
<gene>
    <name evidence="1" type="ORF">I79_011443</name>
</gene>
<dbReference type="Proteomes" id="UP000001075">
    <property type="component" value="Unassembled WGS sequence"/>
</dbReference>
<accession>G3HL58</accession>
<reference evidence="2" key="1">
    <citation type="journal article" date="2011" name="Nat. Biotechnol.">
        <title>The genomic sequence of the Chinese hamster ovary (CHO)-K1 cell line.</title>
        <authorList>
            <person name="Xu X."/>
            <person name="Nagarajan H."/>
            <person name="Lewis N.E."/>
            <person name="Pan S."/>
            <person name="Cai Z."/>
            <person name="Liu X."/>
            <person name="Chen W."/>
            <person name="Xie M."/>
            <person name="Wang W."/>
            <person name="Hammond S."/>
            <person name="Andersen M.R."/>
            <person name="Neff N."/>
            <person name="Passarelli B."/>
            <person name="Koh W."/>
            <person name="Fan H.C."/>
            <person name="Wang J."/>
            <person name="Gui Y."/>
            <person name="Lee K.H."/>
            <person name="Betenbaugh M.J."/>
            <person name="Quake S.R."/>
            <person name="Famili I."/>
            <person name="Palsson B.O."/>
            <person name="Wang J."/>
        </authorList>
    </citation>
    <scope>NUCLEOTIDE SEQUENCE [LARGE SCALE GENOMIC DNA]</scope>
    <source>
        <strain evidence="2">CHO K1 cell line</strain>
    </source>
</reference>
<evidence type="ECO:0000313" key="1">
    <source>
        <dbReference type="EMBL" id="EGV94017.1"/>
    </source>
</evidence>
<dbReference type="AlphaFoldDB" id="G3HL58"/>
<proteinExistence type="predicted"/>
<dbReference type="EMBL" id="JH000477">
    <property type="protein sequence ID" value="EGV94017.1"/>
    <property type="molecule type" value="Genomic_DNA"/>
</dbReference>
<evidence type="ECO:0000313" key="2">
    <source>
        <dbReference type="Proteomes" id="UP000001075"/>
    </source>
</evidence>
<sequence length="50" mass="5661">MFLPVVINSSTSLGCYGNSRRDIGKSLVQARYMVKVLDMGYFPFLISKRT</sequence>
<name>G3HL58_CRIGR</name>
<organism evidence="1 2">
    <name type="scientific">Cricetulus griseus</name>
    <name type="common">Chinese hamster</name>
    <name type="synonym">Cricetulus barabensis griseus</name>
    <dbReference type="NCBI Taxonomy" id="10029"/>
    <lineage>
        <taxon>Eukaryota</taxon>
        <taxon>Metazoa</taxon>
        <taxon>Chordata</taxon>
        <taxon>Craniata</taxon>
        <taxon>Vertebrata</taxon>
        <taxon>Euteleostomi</taxon>
        <taxon>Mammalia</taxon>
        <taxon>Eutheria</taxon>
        <taxon>Euarchontoglires</taxon>
        <taxon>Glires</taxon>
        <taxon>Rodentia</taxon>
        <taxon>Myomorpha</taxon>
        <taxon>Muroidea</taxon>
        <taxon>Cricetidae</taxon>
        <taxon>Cricetinae</taxon>
        <taxon>Cricetulus</taxon>
    </lineage>
</organism>
<protein>
    <submittedName>
        <fullName evidence="1">Uncharacterized protein</fullName>
    </submittedName>
</protein>